<accession>A0A1S1NWV9</accession>
<name>A0A1S1NWV9_9GAMM</name>
<dbReference type="PANTHER" id="PTHR33337">
    <property type="entry name" value="GFA DOMAIN-CONTAINING PROTEIN"/>
    <property type="match status" value="1"/>
</dbReference>
<keyword evidence="2" id="KW-0479">Metal-binding</keyword>
<dbReference type="Pfam" id="PF04828">
    <property type="entry name" value="GFA"/>
    <property type="match status" value="1"/>
</dbReference>
<keyword evidence="3" id="KW-0862">Zinc</keyword>
<dbReference type="PANTHER" id="PTHR33337:SF40">
    <property type="entry name" value="CENP-V_GFA DOMAIN-CONTAINING PROTEIN-RELATED"/>
    <property type="match status" value="1"/>
</dbReference>
<dbReference type="Gene3D" id="3.90.1590.10">
    <property type="entry name" value="glutathione-dependent formaldehyde- activating enzyme (gfa)"/>
    <property type="match status" value="1"/>
</dbReference>
<dbReference type="Proteomes" id="UP000322553">
    <property type="component" value="Chromosome"/>
</dbReference>
<dbReference type="PROSITE" id="PS51891">
    <property type="entry name" value="CENP_V_GFA"/>
    <property type="match status" value="1"/>
</dbReference>
<organism evidence="5 6">
    <name type="scientific">Kushneria phosphatilytica</name>
    <dbReference type="NCBI Taxonomy" id="657387"/>
    <lineage>
        <taxon>Bacteria</taxon>
        <taxon>Pseudomonadati</taxon>
        <taxon>Pseudomonadota</taxon>
        <taxon>Gammaproteobacteria</taxon>
        <taxon>Oceanospirillales</taxon>
        <taxon>Halomonadaceae</taxon>
        <taxon>Kushneria</taxon>
    </lineage>
</organism>
<comment type="similarity">
    <text evidence="1">Belongs to the Gfa family.</text>
</comment>
<dbReference type="GO" id="GO:0016846">
    <property type="term" value="F:carbon-sulfur lyase activity"/>
    <property type="evidence" value="ECO:0007669"/>
    <property type="project" value="InterPro"/>
</dbReference>
<reference evidence="5 6" key="1">
    <citation type="submission" date="2019-08" db="EMBL/GenBank/DDBJ databases">
        <title>Complete genome sequence of Kushneria sp. YCWA18, a halophilic phosphate-solubilizing bacterium isolated from Daqiao saltern in China.</title>
        <authorList>
            <person name="Du G.-X."/>
            <person name="Qu L.-Y."/>
        </authorList>
    </citation>
    <scope>NUCLEOTIDE SEQUENCE [LARGE SCALE GENOMIC DNA]</scope>
    <source>
        <strain evidence="5 6">YCWA18</strain>
    </source>
</reference>
<evidence type="ECO:0000256" key="1">
    <source>
        <dbReference type="ARBA" id="ARBA00005495"/>
    </source>
</evidence>
<evidence type="ECO:0000313" key="5">
    <source>
        <dbReference type="EMBL" id="QEL12478.1"/>
    </source>
</evidence>
<protein>
    <submittedName>
        <fullName evidence="5">GFA family protein</fullName>
    </submittedName>
</protein>
<dbReference type="KEGG" id="kuy:FY550_15915"/>
<keyword evidence="4" id="KW-0456">Lyase</keyword>
<evidence type="ECO:0000256" key="2">
    <source>
        <dbReference type="ARBA" id="ARBA00022723"/>
    </source>
</evidence>
<keyword evidence="6" id="KW-1185">Reference proteome</keyword>
<proteinExistence type="inferred from homology"/>
<dbReference type="InterPro" id="IPR006913">
    <property type="entry name" value="CENP-V/GFA"/>
</dbReference>
<evidence type="ECO:0000313" key="6">
    <source>
        <dbReference type="Proteomes" id="UP000322553"/>
    </source>
</evidence>
<dbReference type="RefSeq" id="WP_070979906.1">
    <property type="nucleotide sequence ID" value="NZ_CP043420.1"/>
</dbReference>
<evidence type="ECO:0000256" key="4">
    <source>
        <dbReference type="ARBA" id="ARBA00023239"/>
    </source>
</evidence>
<dbReference type="AlphaFoldDB" id="A0A1S1NWV9"/>
<dbReference type="EMBL" id="CP043420">
    <property type="protein sequence ID" value="QEL12478.1"/>
    <property type="molecule type" value="Genomic_DNA"/>
</dbReference>
<dbReference type="GO" id="GO:0046872">
    <property type="term" value="F:metal ion binding"/>
    <property type="evidence" value="ECO:0007669"/>
    <property type="project" value="UniProtKB-KW"/>
</dbReference>
<sequence length="131" mass="14414">MSQSGVEGSGGCLCGAVRYTLQHSGEVSVCHCRMCQRLAGGPMFAVACVEGPRFEDESAVGRYRSSEQAERGFCRHCGSQLFFHNLKADTYAVTAGMLDDPEGLVMTEQIWMSAKPGFYELANETRRMDEE</sequence>
<evidence type="ECO:0000256" key="3">
    <source>
        <dbReference type="ARBA" id="ARBA00022833"/>
    </source>
</evidence>
<dbReference type="OrthoDB" id="4188830at2"/>
<dbReference type="InterPro" id="IPR011057">
    <property type="entry name" value="Mss4-like_sf"/>
</dbReference>
<dbReference type="STRING" id="657387.BH688_12110"/>
<dbReference type="SUPFAM" id="SSF51316">
    <property type="entry name" value="Mss4-like"/>
    <property type="match status" value="1"/>
</dbReference>
<gene>
    <name evidence="5" type="ORF">FY550_15915</name>
</gene>